<evidence type="ECO:0008006" key="3">
    <source>
        <dbReference type="Google" id="ProtNLM"/>
    </source>
</evidence>
<dbReference type="EMBL" id="BAAAQM010000021">
    <property type="protein sequence ID" value="GAA1975512.1"/>
    <property type="molecule type" value="Genomic_DNA"/>
</dbReference>
<dbReference type="RefSeq" id="WP_344658540.1">
    <property type="nucleotide sequence ID" value="NZ_BAAAQM010000021.1"/>
</dbReference>
<evidence type="ECO:0000313" key="2">
    <source>
        <dbReference type="Proteomes" id="UP001499854"/>
    </source>
</evidence>
<comment type="caution">
    <text evidence="1">The sequence shown here is derived from an EMBL/GenBank/DDBJ whole genome shotgun (WGS) entry which is preliminary data.</text>
</comment>
<proteinExistence type="predicted"/>
<name>A0ABN2RV79_9ACTN</name>
<reference evidence="1 2" key="1">
    <citation type="journal article" date="2019" name="Int. J. Syst. Evol. Microbiol.">
        <title>The Global Catalogue of Microorganisms (GCM) 10K type strain sequencing project: providing services to taxonomists for standard genome sequencing and annotation.</title>
        <authorList>
            <consortium name="The Broad Institute Genomics Platform"/>
            <consortium name="The Broad Institute Genome Sequencing Center for Infectious Disease"/>
            <person name="Wu L."/>
            <person name="Ma J."/>
        </authorList>
    </citation>
    <scope>NUCLEOTIDE SEQUENCE [LARGE SCALE GENOMIC DNA]</scope>
    <source>
        <strain evidence="1 2">JCM 16013</strain>
    </source>
</reference>
<organism evidence="1 2">
    <name type="scientific">Catenulispora subtropica</name>
    <dbReference type="NCBI Taxonomy" id="450798"/>
    <lineage>
        <taxon>Bacteria</taxon>
        <taxon>Bacillati</taxon>
        <taxon>Actinomycetota</taxon>
        <taxon>Actinomycetes</taxon>
        <taxon>Catenulisporales</taxon>
        <taxon>Catenulisporaceae</taxon>
        <taxon>Catenulispora</taxon>
    </lineage>
</organism>
<accession>A0ABN2RV79</accession>
<dbReference type="Proteomes" id="UP001499854">
    <property type="component" value="Unassembled WGS sequence"/>
</dbReference>
<gene>
    <name evidence="1" type="ORF">GCM10009838_39620</name>
</gene>
<protein>
    <recommendedName>
        <fullName evidence="3">Transcriptional regulator</fullName>
    </recommendedName>
</protein>
<keyword evidence="2" id="KW-1185">Reference proteome</keyword>
<evidence type="ECO:0000313" key="1">
    <source>
        <dbReference type="EMBL" id="GAA1975512.1"/>
    </source>
</evidence>
<sequence length="471" mass="50056">MEPPHGPREPNRRLAELIAEAGCSNAGLARRVNLAGAELGLDLRYDKTSVARWLRGQQPRATTPALIAEALGRKLGRPVTVEEIGMVDDRDGASSPALGLAADPEEAVTVAAGLWRADAAGREQLRAASFAVAAMVGPSRDWLIMTEDPVVARGAAAAGAKNGHAPLRVGFSDVAAVRATTDAFRTLDHRFGGGHVRVLAVRYLDGVVAELLRGVYPEKVGRQLFAAAAALTELAGYLACDTGRLGLAQRYYIQALRLSQAADDRAHGGHILSAMSHLANSLGAPRETVQLARSADEGSRGTASPHVLAEFYCAEARGHAAMRDRRAAEQALGRASDELERSDGDAPVWSSYFDHHYIADAAAACYRDLEQPRQAAEQAAVALAGFGADKTRRRVLNLFTLASARVQGGDVEAGCAAATEAVKLSGRARSARTIEALHDFERRLDPYSTVAAAREFRSLVALRRPGEPINA</sequence>